<dbReference type="InterPro" id="IPR050815">
    <property type="entry name" value="TF_fung"/>
</dbReference>
<dbReference type="PANTHER" id="PTHR47338">
    <property type="entry name" value="ZN(II)2CYS6 TRANSCRIPTION FACTOR (EUROFUNG)-RELATED"/>
    <property type="match status" value="1"/>
</dbReference>
<dbReference type="EMBL" id="KB908526">
    <property type="protein sequence ID" value="EOA88946.1"/>
    <property type="molecule type" value="Genomic_DNA"/>
</dbReference>
<keyword evidence="9" id="KW-1185">Reference proteome</keyword>
<dbReference type="GO" id="GO:0000981">
    <property type="term" value="F:DNA-binding transcription factor activity, RNA polymerase II-specific"/>
    <property type="evidence" value="ECO:0007669"/>
    <property type="project" value="InterPro"/>
</dbReference>
<organism evidence="8 9">
    <name type="scientific">Exserohilum turcicum (strain 28A)</name>
    <name type="common">Northern leaf blight fungus</name>
    <name type="synonym">Setosphaeria turcica</name>
    <dbReference type="NCBI Taxonomy" id="671987"/>
    <lineage>
        <taxon>Eukaryota</taxon>
        <taxon>Fungi</taxon>
        <taxon>Dikarya</taxon>
        <taxon>Ascomycota</taxon>
        <taxon>Pezizomycotina</taxon>
        <taxon>Dothideomycetes</taxon>
        <taxon>Pleosporomycetidae</taxon>
        <taxon>Pleosporales</taxon>
        <taxon>Pleosporineae</taxon>
        <taxon>Pleosporaceae</taxon>
        <taxon>Exserohilum</taxon>
    </lineage>
</organism>
<dbReference type="Proteomes" id="UP000016935">
    <property type="component" value="Unassembled WGS sequence"/>
</dbReference>
<dbReference type="SMART" id="SM00906">
    <property type="entry name" value="Fungal_trans"/>
    <property type="match status" value="1"/>
</dbReference>
<dbReference type="eggNOG" id="ENOG502S4S5">
    <property type="taxonomic scope" value="Eukaryota"/>
</dbReference>
<reference evidence="8 9" key="1">
    <citation type="journal article" date="2012" name="PLoS Pathog.">
        <title>Diverse lifestyles and strategies of plant pathogenesis encoded in the genomes of eighteen Dothideomycetes fungi.</title>
        <authorList>
            <person name="Ohm R.A."/>
            <person name="Feau N."/>
            <person name="Henrissat B."/>
            <person name="Schoch C.L."/>
            <person name="Horwitz B.A."/>
            <person name="Barry K.W."/>
            <person name="Condon B.J."/>
            <person name="Copeland A.C."/>
            <person name="Dhillon B."/>
            <person name="Glaser F."/>
            <person name="Hesse C.N."/>
            <person name="Kosti I."/>
            <person name="LaButti K."/>
            <person name="Lindquist E.A."/>
            <person name="Lucas S."/>
            <person name="Salamov A.A."/>
            <person name="Bradshaw R.E."/>
            <person name="Ciuffetti L."/>
            <person name="Hamelin R.C."/>
            <person name="Kema G.H.J."/>
            <person name="Lawrence C."/>
            <person name="Scott J.A."/>
            <person name="Spatafora J.W."/>
            <person name="Turgeon B.G."/>
            <person name="de Wit P.J.G.M."/>
            <person name="Zhong S."/>
            <person name="Goodwin S.B."/>
            <person name="Grigoriev I.V."/>
        </authorList>
    </citation>
    <scope>NUCLEOTIDE SEQUENCE [LARGE SCALE GENOMIC DNA]</scope>
    <source>
        <strain evidence="9">28A</strain>
    </source>
</reference>
<evidence type="ECO:0000256" key="3">
    <source>
        <dbReference type="ARBA" id="ARBA00023015"/>
    </source>
</evidence>
<dbReference type="GO" id="GO:0008270">
    <property type="term" value="F:zinc ion binding"/>
    <property type="evidence" value="ECO:0007669"/>
    <property type="project" value="InterPro"/>
</dbReference>
<evidence type="ECO:0000313" key="8">
    <source>
        <dbReference type="EMBL" id="EOA88946.1"/>
    </source>
</evidence>
<gene>
    <name evidence="8" type="ORF">SETTUDRAFT_106189</name>
</gene>
<evidence type="ECO:0000256" key="4">
    <source>
        <dbReference type="ARBA" id="ARBA00023163"/>
    </source>
</evidence>
<keyword evidence="5" id="KW-0539">Nucleus</keyword>
<sequence>MIDLRSLESLQLPSRNITIELTNLFFDHVYPMLPCFHKKSFLSFVESGKLKDEAPMLLYAICCISAGYHPDDTMKKRSKDWYEQAKFSYELTRQRPSPALRTIQAVLLLTFHAWTVGDFSSSWMFLGKAWRQVVALGLNCTDTVRAPAQGAAASNTDTGGEETHQINKEEEKTSVEREEHCRALWLLLIMDRSHSWPTGWPVAIPETQFKVDLPKPESVFQAMDPESYTTGYANTPFTRNLSDLINSSSAKNPLNILYYITVAHVLLGRVTELVQSLHTSPESSEYAEDCAKLDTFIVKFRLWLPRQANSVLAAPPADREHVVWLQVTLNAMAIILHYRVQGPESSSGPSSPFNLAVIAARNIAQIIKDASRVSVDLLLSAHIGSSLYIAACVLVIQWRLTEDESLKDEIDLFALVFERMDEVFSFLGLKFKSALQQDMKKSREELLSLQQRGCRGLLADCKRWDHAKKEVERRGLEVDFS</sequence>
<dbReference type="InterPro" id="IPR007219">
    <property type="entry name" value="XnlR_reg_dom"/>
</dbReference>
<dbReference type="AlphaFoldDB" id="R0IWF6"/>
<evidence type="ECO:0000256" key="1">
    <source>
        <dbReference type="ARBA" id="ARBA00004123"/>
    </source>
</evidence>
<dbReference type="RefSeq" id="XP_008023575.1">
    <property type="nucleotide sequence ID" value="XM_008025384.1"/>
</dbReference>
<dbReference type="PANTHER" id="PTHR47338:SF10">
    <property type="entry name" value="TRANSCRIPTION FACTOR DOMAIN-CONTAINING PROTEIN-RELATED"/>
    <property type="match status" value="1"/>
</dbReference>
<dbReference type="GO" id="GO:0006351">
    <property type="term" value="P:DNA-templated transcription"/>
    <property type="evidence" value="ECO:0007669"/>
    <property type="project" value="InterPro"/>
</dbReference>
<evidence type="ECO:0000256" key="6">
    <source>
        <dbReference type="SAM" id="MobiDB-lite"/>
    </source>
</evidence>
<dbReference type="GeneID" id="19395154"/>
<dbReference type="Pfam" id="PF04082">
    <property type="entry name" value="Fungal_trans"/>
    <property type="match status" value="1"/>
</dbReference>
<feature type="compositionally biased region" description="Basic and acidic residues" evidence="6">
    <location>
        <begin position="161"/>
        <end position="174"/>
    </location>
</feature>
<dbReference type="CDD" id="cd12148">
    <property type="entry name" value="fungal_TF_MHR"/>
    <property type="match status" value="1"/>
</dbReference>
<feature type="region of interest" description="Disordered" evidence="6">
    <location>
        <begin position="149"/>
        <end position="174"/>
    </location>
</feature>
<dbReference type="OrthoDB" id="2943660at2759"/>
<keyword evidence="2" id="KW-0479">Metal-binding</keyword>
<dbReference type="STRING" id="671987.R0IWF6"/>
<reference evidence="8 9" key="2">
    <citation type="journal article" date="2013" name="PLoS Genet.">
        <title>Comparative genome structure, secondary metabolite, and effector coding capacity across Cochliobolus pathogens.</title>
        <authorList>
            <person name="Condon B.J."/>
            <person name="Leng Y."/>
            <person name="Wu D."/>
            <person name="Bushley K.E."/>
            <person name="Ohm R.A."/>
            <person name="Otillar R."/>
            <person name="Martin J."/>
            <person name="Schackwitz W."/>
            <person name="Grimwood J."/>
            <person name="MohdZainudin N."/>
            <person name="Xue C."/>
            <person name="Wang R."/>
            <person name="Manning V.A."/>
            <person name="Dhillon B."/>
            <person name="Tu Z.J."/>
            <person name="Steffenson B.J."/>
            <person name="Salamov A."/>
            <person name="Sun H."/>
            <person name="Lowry S."/>
            <person name="LaButti K."/>
            <person name="Han J."/>
            <person name="Copeland A."/>
            <person name="Lindquist E."/>
            <person name="Barry K."/>
            <person name="Schmutz J."/>
            <person name="Baker S.E."/>
            <person name="Ciuffetti L.M."/>
            <person name="Grigoriev I.V."/>
            <person name="Zhong S."/>
            <person name="Turgeon B.G."/>
        </authorList>
    </citation>
    <scope>NUCLEOTIDE SEQUENCE [LARGE SCALE GENOMIC DNA]</scope>
    <source>
        <strain evidence="9">28A</strain>
    </source>
</reference>
<evidence type="ECO:0000256" key="2">
    <source>
        <dbReference type="ARBA" id="ARBA00022723"/>
    </source>
</evidence>
<name>R0IWF6_EXST2</name>
<evidence type="ECO:0000313" key="9">
    <source>
        <dbReference type="Proteomes" id="UP000016935"/>
    </source>
</evidence>
<keyword evidence="4" id="KW-0804">Transcription</keyword>
<dbReference type="GO" id="GO:0005634">
    <property type="term" value="C:nucleus"/>
    <property type="evidence" value="ECO:0007669"/>
    <property type="project" value="UniProtKB-SubCell"/>
</dbReference>
<dbReference type="HOGENOM" id="CLU_630014_0_0_1"/>
<proteinExistence type="predicted"/>
<evidence type="ECO:0000256" key="5">
    <source>
        <dbReference type="ARBA" id="ARBA00023242"/>
    </source>
</evidence>
<protein>
    <recommendedName>
        <fullName evidence="7">Xylanolytic transcriptional activator regulatory domain-containing protein</fullName>
    </recommendedName>
</protein>
<dbReference type="GO" id="GO:0003677">
    <property type="term" value="F:DNA binding"/>
    <property type="evidence" value="ECO:0007669"/>
    <property type="project" value="InterPro"/>
</dbReference>
<comment type="subcellular location">
    <subcellularLocation>
        <location evidence="1">Nucleus</location>
    </subcellularLocation>
</comment>
<accession>R0IWF6</accession>
<evidence type="ECO:0000259" key="7">
    <source>
        <dbReference type="SMART" id="SM00906"/>
    </source>
</evidence>
<keyword evidence="3" id="KW-0805">Transcription regulation</keyword>
<feature type="domain" description="Xylanolytic transcriptional activator regulatory" evidence="7">
    <location>
        <begin position="122"/>
        <end position="220"/>
    </location>
</feature>